<gene>
    <name evidence="1" type="ORF">S12H4_07536</name>
</gene>
<dbReference type="AlphaFoldDB" id="X1RAN9"/>
<sequence length="69" mass="7887">MKRPNIDYRKLAAYKGQTLLAKEILEICGYSPNTGINDTFLAQNKIITPILGTYPTQWFVSQDWGFYGL</sequence>
<accession>X1RAN9</accession>
<organism evidence="1">
    <name type="scientific">marine sediment metagenome</name>
    <dbReference type="NCBI Taxonomy" id="412755"/>
    <lineage>
        <taxon>unclassified sequences</taxon>
        <taxon>metagenomes</taxon>
        <taxon>ecological metagenomes</taxon>
    </lineage>
</organism>
<evidence type="ECO:0000313" key="1">
    <source>
        <dbReference type="EMBL" id="GAI60215.1"/>
    </source>
</evidence>
<comment type="caution">
    <text evidence="1">The sequence shown here is derived from an EMBL/GenBank/DDBJ whole genome shotgun (WGS) entry which is preliminary data.</text>
</comment>
<protein>
    <submittedName>
        <fullName evidence="1">Uncharacterized protein</fullName>
    </submittedName>
</protein>
<proteinExistence type="predicted"/>
<dbReference type="EMBL" id="BARW01002792">
    <property type="protein sequence ID" value="GAI60215.1"/>
    <property type="molecule type" value="Genomic_DNA"/>
</dbReference>
<name>X1RAN9_9ZZZZ</name>
<reference evidence="1" key="1">
    <citation type="journal article" date="2014" name="Front. Microbiol.">
        <title>High frequency of phylogenetically diverse reductive dehalogenase-homologous genes in deep subseafloor sedimentary metagenomes.</title>
        <authorList>
            <person name="Kawai M."/>
            <person name="Futagami T."/>
            <person name="Toyoda A."/>
            <person name="Takaki Y."/>
            <person name="Nishi S."/>
            <person name="Hori S."/>
            <person name="Arai W."/>
            <person name="Tsubouchi T."/>
            <person name="Morono Y."/>
            <person name="Uchiyama I."/>
            <person name="Ito T."/>
            <person name="Fujiyama A."/>
            <person name="Inagaki F."/>
            <person name="Takami H."/>
        </authorList>
    </citation>
    <scope>NUCLEOTIDE SEQUENCE</scope>
    <source>
        <strain evidence="1">Expedition CK06-06</strain>
    </source>
</reference>